<dbReference type="EMBL" id="MN478376">
    <property type="protein sequence ID" value="QGH45111.1"/>
    <property type="molecule type" value="Genomic_DNA"/>
</dbReference>
<dbReference type="Gene3D" id="1.10.10.10">
    <property type="entry name" value="Winged helix-like DNA-binding domain superfamily/Winged helix DNA-binding domain"/>
    <property type="match status" value="1"/>
</dbReference>
<reference evidence="1 2" key="1">
    <citation type="submission" date="2019-09" db="EMBL/GenBank/DDBJ databases">
        <title>Bacteriophage as agents antimicrobiens.</title>
        <authorList>
            <person name="Lightbourn L."/>
            <person name="Amarillas L."/>
            <person name="Estrada M."/>
            <person name="Leon R."/>
            <person name="Figueroa L."/>
            <person name="Patron O."/>
            <person name="Leon J."/>
        </authorList>
    </citation>
    <scope>NUCLEOTIDE SEQUENCE [LARGE SCALE GENOMIC DNA]</scope>
</reference>
<name>A0A5Q2UBY5_9CAUD</name>
<dbReference type="SUPFAM" id="SSF46785">
    <property type="entry name" value="Winged helix' DNA-binding domain"/>
    <property type="match status" value="1"/>
</dbReference>
<dbReference type="InterPro" id="IPR036390">
    <property type="entry name" value="WH_DNA-bd_sf"/>
</dbReference>
<proteinExistence type="predicted"/>
<keyword evidence="2" id="KW-1185">Reference proteome</keyword>
<dbReference type="InterPro" id="IPR036388">
    <property type="entry name" value="WH-like_DNA-bd_sf"/>
</dbReference>
<accession>A0A5Q2UBY5</accession>
<protein>
    <submittedName>
        <fullName evidence="1">Uncharacterized protein</fullName>
    </submittedName>
</protein>
<evidence type="ECO:0000313" key="1">
    <source>
        <dbReference type="EMBL" id="QGH45111.1"/>
    </source>
</evidence>
<dbReference type="Proteomes" id="UP000386225">
    <property type="component" value="Segment"/>
</dbReference>
<sequence length="91" mass="9951">MSVKETSWQAYQDILRGGVAVKQAEKVLQTINYYPDGVSRATIARAMGMPINSVCGRVNELLAAEVIYVAGTSKCPVTGRTVEQLKVVEYE</sequence>
<evidence type="ECO:0000313" key="2">
    <source>
        <dbReference type="Proteomes" id="UP000386225"/>
    </source>
</evidence>
<organism evidence="1 2">
    <name type="scientific">Ralstonia phage Reminis</name>
    <dbReference type="NCBI Taxonomy" id="2662139"/>
    <lineage>
        <taxon>Viruses</taxon>
        <taxon>Duplodnaviria</taxon>
        <taxon>Heunggongvirae</taxon>
        <taxon>Uroviricota</taxon>
        <taxon>Caudoviricetes</taxon>
        <taxon>Autographivirales</taxon>
        <taxon>Autographivirales incertae sedis</taxon>
        <taxon>Reminisvirus</taxon>
        <taxon>Reminisvirus reminis</taxon>
    </lineage>
</organism>